<dbReference type="PANTHER" id="PTHR37311">
    <property type="entry name" value="2-PHOSPHOSULFOLACTATE PHOSPHATASE-RELATED"/>
    <property type="match status" value="1"/>
</dbReference>
<dbReference type="EMBL" id="CP003096">
    <property type="protein sequence ID" value="AER67371.1"/>
    <property type="molecule type" value="Genomic_DNA"/>
</dbReference>
<dbReference type="EC" id="3.1.3.71" evidence="3"/>
<name>G7V840_THELD</name>
<protein>
    <recommendedName>
        <fullName evidence="4">Probable 2-phosphosulfolactate phosphatase</fullName>
        <ecNumber evidence="3">3.1.3.71</ecNumber>
    </recommendedName>
</protein>
<accession>G7V840</accession>
<dbReference type="Proteomes" id="UP000005868">
    <property type="component" value="Chromosome"/>
</dbReference>
<evidence type="ECO:0000256" key="3">
    <source>
        <dbReference type="ARBA" id="ARBA00012953"/>
    </source>
</evidence>
<evidence type="ECO:0000256" key="7">
    <source>
        <dbReference type="ARBA" id="ARBA00033711"/>
    </source>
</evidence>
<gene>
    <name evidence="8" type="ordered locus">Tlie_1649</name>
</gene>
<keyword evidence="9" id="KW-1185">Reference proteome</keyword>
<dbReference type="HOGENOM" id="CLU_070028_0_1_0"/>
<keyword evidence="6" id="KW-0460">Magnesium</keyword>
<evidence type="ECO:0000256" key="1">
    <source>
        <dbReference type="ARBA" id="ARBA00001946"/>
    </source>
</evidence>
<dbReference type="InterPro" id="IPR005238">
    <property type="entry name" value="ComB-like"/>
</dbReference>
<comment type="catalytic activity">
    <reaction evidence="7">
        <text>(2R)-O-phospho-3-sulfolactate + H2O = (2R)-3-sulfolactate + phosphate</text>
        <dbReference type="Rhea" id="RHEA:23416"/>
        <dbReference type="ChEBI" id="CHEBI:15377"/>
        <dbReference type="ChEBI" id="CHEBI:15597"/>
        <dbReference type="ChEBI" id="CHEBI:43474"/>
        <dbReference type="ChEBI" id="CHEBI:58738"/>
        <dbReference type="EC" id="3.1.3.71"/>
    </reaction>
</comment>
<evidence type="ECO:0000256" key="6">
    <source>
        <dbReference type="ARBA" id="ARBA00022842"/>
    </source>
</evidence>
<sequence length="245" mass="26507">MGGKKIRIVLTPGETLPDVDVWLVVDLLRASSTAVAFFEHGGKKILPVSSVEEARRLKANLGDNWILMGERKALPIEGFDLGNSPLAFEYVHLKDKAGAVMTTSNGTLAYLKAASTGKAVFVAAARNAYHAARRALKLKDTVGILCAGKEGRLALDDCLCAGLLLEEILKMAGNVDLDDGAKVVSALWEFYGKDLEKGVYMSESAKLLMELGMKEDIEYCCKVNCSFVVPTVVLLEGRPCLLLQE</sequence>
<dbReference type="GO" id="GO:0000287">
    <property type="term" value="F:magnesium ion binding"/>
    <property type="evidence" value="ECO:0007669"/>
    <property type="project" value="InterPro"/>
</dbReference>
<evidence type="ECO:0000256" key="2">
    <source>
        <dbReference type="ARBA" id="ARBA00009997"/>
    </source>
</evidence>
<reference evidence="8 9" key="2">
    <citation type="journal article" date="2012" name="Stand. Genomic Sci.">
        <title>Genome sequence of the moderately thermophilic, amino-acid-degrading and sulfur-reducing bacterium Thermovirga lienii type strain (Cas60314(T)).</title>
        <authorList>
            <person name="Goker M."/>
            <person name="Saunders E."/>
            <person name="Lapidus A."/>
            <person name="Nolan M."/>
            <person name="Lucas S."/>
            <person name="Hammon N."/>
            <person name="Deshpande S."/>
            <person name="Cheng J.F."/>
            <person name="Han C."/>
            <person name="Tapia R."/>
            <person name="Goodwin L.A."/>
            <person name="Pitluck S."/>
            <person name="Liolios K."/>
            <person name="Mavromatis K."/>
            <person name="Pagani I."/>
            <person name="Ivanova N."/>
            <person name="Mikhailova N."/>
            <person name="Pati A."/>
            <person name="Chen A."/>
            <person name="Palaniappan K."/>
            <person name="Land M."/>
            <person name="Chang Y.J."/>
            <person name="Jeffries C.D."/>
            <person name="Brambilla E.M."/>
            <person name="Rohde M."/>
            <person name="Spring S."/>
            <person name="Detter J.C."/>
            <person name="Woyke T."/>
            <person name="Bristow J."/>
            <person name="Eisen J.A."/>
            <person name="Markowitz V."/>
            <person name="Hugenholtz P."/>
            <person name="Kyrpides N.C."/>
            <person name="Klenk H.P."/>
        </authorList>
    </citation>
    <scope>NUCLEOTIDE SEQUENCE [LARGE SCALE GENOMIC DNA]</scope>
    <source>
        <strain evidence="9">ATCC BAA-1197 / DSM 17291 / Cas60314</strain>
    </source>
</reference>
<dbReference type="eggNOG" id="COG2045">
    <property type="taxonomic scope" value="Bacteria"/>
</dbReference>
<dbReference type="KEGG" id="tli:Tlie_1649"/>
<evidence type="ECO:0000256" key="5">
    <source>
        <dbReference type="ARBA" id="ARBA00022801"/>
    </source>
</evidence>
<evidence type="ECO:0000256" key="4">
    <source>
        <dbReference type="ARBA" id="ARBA00021948"/>
    </source>
</evidence>
<organism evidence="8 9">
    <name type="scientific">Thermovirga lienii (strain ATCC BAA-1197 / DSM 17291 / Cas60314)</name>
    <dbReference type="NCBI Taxonomy" id="580340"/>
    <lineage>
        <taxon>Bacteria</taxon>
        <taxon>Thermotogati</taxon>
        <taxon>Synergistota</taxon>
        <taxon>Synergistia</taxon>
        <taxon>Synergistales</taxon>
        <taxon>Thermovirgaceae</taxon>
        <taxon>Thermovirga</taxon>
    </lineage>
</organism>
<comment type="cofactor">
    <cofactor evidence="1">
        <name>Mg(2+)</name>
        <dbReference type="ChEBI" id="CHEBI:18420"/>
    </cofactor>
</comment>
<dbReference type="GO" id="GO:0050532">
    <property type="term" value="F:2-phosphosulfolactate phosphatase activity"/>
    <property type="evidence" value="ECO:0007669"/>
    <property type="project" value="UniProtKB-EC"/>
</dbReference>
<evidence type="ECO:0000313" key="8">
    <source>
        <dbReference type="EMBL" id="AER67371.1"/>
    </source>
</evidence>
<dbReference type="PANTHER" id="PTHR37311:SF1">
    <property type="entry name" value="2-PHOSPHOSULFOLACTATE PHOSPHATASE-RELATED"/>
    <property type="match status" value="1"/>
</dbReference>
<keyword evidence="5 8" id="KW-0378">Hydrolase</keyword>
<dbReference type="Pfam" id="PF04029">
    <property type="entry name" value="2-ph_phosp"/>
    <property type="match status" value="1"/>
</dbReference>
<dbReference type="GO" id="GO:0050545">
    <property type="term" value="F:sulfopyruvate decarboxylase activity"/>
    <property type="evidence" value="ECO:0007669"/>
    <property type="project" value="TreeGrafter"/>
</dbReference>
<evidence type="ECO:0000313" key="9">
    <source>
        <dbReference type="Proteomes" id="UP000005868"/>
    </source>
</evidence>
<reference evidence="9" key="1">
    <citation type="submission" date="2011-10" db="EMBL/GenBank/DDBJ databases">
        <title>The complete genome of chromosome of Thermovirga lienii DSM 17291.</title>
        <authorList>
            <consortium name="US DOE Joint Genome Institute (JGI-PGF)"/>
            <person name="Lucas S."/>
            <person name="Copeland A."/>
            <person name="Lapidus A."/>
            <person name="Glavina del Rio T."/>
            <person name="Dalin E."/>
            <person name="Tice H."/>
            <person name="Bruce D."/>
            <person name="Goodwin L."/>
            <person name="Pitluck S."/>
            <person name="Peters L."/>
            <person name="Mikhailova N."/>
            <person name="Saunders E."/>
            <person name="Kyrpides N."/>
            <person name="Mavromatis K."/>
            <person name="Ivanova N."/>
            <person name="Last F.I."/>
            <person name="Brettin T."/>
            <person name="Detter J.C."/>
            <person name="Han C."/>
            <person name="Larimer F."/>
            <person name="Land M."/>
            <person name="Hauser L."/>
            <person name="Markowitz V."/>
            <person name="Cheng J.-F."/>
            <person name="Hugenholtz P."/>
            <person name="Woyke T."/>
            <person name="Wu D."/>
            <person name="Spring S."/>
            <person name="Schroeder M."/>
            <person name="Brambilla E.-M."/>
            <person name="Klenk H.-P."/>
            <person name="Eisen J.A."/>
        </authorList>
    </citation>
    <scope>NUCLEOTIDE SEQUENCE [LARGE SCALE GENOMIC DNA]</scope>
    <source>
        <strain evidence="9">ATCC BAA-1197 / DSM 17291 / Cas60314</strain>
    </source>
</reference>
<proteinExistence type="inferred from homology"/>
<comment type="similarity">
    <text evidence="2">Belongs to the ComB family.</text>
</comment>
<dbReference type="SUPFAM" id="SSF142823">
    <property type="entry name" value="ComB-like"/>
    <property type="match status" value="1"/>
</dbReference>
<dbReference type="Gene3D" id="3.90.1560.10">
    <property type="entry name" value="ComB-like"/>
    <property type="match status" value="1"/>
</dbReference>
<dbReference type="InterPro" id="IPR036702">
    <property type="entry name" value="ComB-like_sf"/>
</dbReference>
<dbReference type="AlphaFoldDB" id="G7V840"/>